<dbReference type="InterPro" id="IPR017932">
    <property type="entry name" value="GATase_2_dom"/>
</dbReference>
<dbReference type="EC" id="3.5.1.118" evidence="2"/>
<dbReference type="InterPro" id="IPR017808">
    <property type="entry name" value="EgtC"/>
</dbReference>
<dbReference type="RefSeq" id="WP_146351763.1">
    <property type="nucleotide sequence ID" value="NZ_VOBR01000007.1"/>
</dbReference>
<keyword evidence="5" id="KW-1185">Reference proteome</keyword>
<comment type="function">
    <text evidence="2">Catalyzes the hydrolysis of the gamma-glutamyl amide bond of hercynyl-gamma-L-glutamyl-L-cysteine sulfoxide to produce hercynylcysteine sulfoxide, a step in the biosynthesis pathway of ergothioneine.</text>
</comment>
<dbReference type="CDD" id="cd01908">
    <property type="entry name" value="YafJ"/>
    <property type="match status" value="1"/>
</dbReference>
<dbReference type="EMBL" id="VOBR01000007">
    <property type="protein sequence ID" value="TWP51889.1"/>
    <property type="molecule type" value="Genomic_DNA"/>
</dbReference>
<dbReference type="PROSITE" id="PS51278">
    <property type="entry name" value="GATASE_TYPE_2"/>
    <property type="match status" value="1"/>
</dbReference>
<dbReference type="Proteomes" id="UP000316639">
    <property type="component" value="Unassembled WGS sequence"/>
</dbReference>
<comment type="pathway">
    <text evidence="2">Amino-acid biosynthesis; ergothioneine biosynthesis.</text>
</comment>
<dbReference type="Pfam" id="PF13230">
    <property type="entry name" value="GATase_4"/>
    <property type="match status" value="1"/>
</dbReference>
<dbReference type="InterPro" id="IPR026869">
    <property type="entry name" value="EgtC-like"/>
</dbReference>
<feature type="domain" description="Glutamine amidotransferase type-2" evidence="3">
    <location>
        <begin position="2"/>
        <end position="257"/>
    </location>
</feature>
<sequence>MCRHLGYLGPAVPVADLLFERPHSLERQAYAPKDMRGGGTVNVDGYGVGWFPGLDPSRPPLGDVRRPVRYRRTGQIWGDANLRAVAAATSSGAILAAVRSATAGMPVVDTACAPFTDGRWLFSLNGRIDGWPDTAAEIAKTLPVTDLLTMDAPTDAALLWAVLRHRLDAGEQPAEAVVRLVNEIADASPHSRLNLLLTDGTVLVGTTWTHALWVLEKAQSVTVASEPLDDDPEWREIPDRSVLCAGINPSTVEVQPI</sequence>
<dbReference type="GO" id="GO:0016811">
    <property type="term" value="F:hydrolase activity, acting on carbon-nitrogen (but not peptide) bonds, in linear amides"/>
    <property type="evidence" value="ECO:0007669"/>
    <property type="project" value="UniProtKB-UniRule"/>
</dbReference>
<dbReference type="Gene3D" id="3.60.20.10">
    <property type="entry name" value="Glutamine Phosphoribosylpyrophosphate, subunit 1, domain 1"/>
    <property type="match status" value="1"/>
</dbReference>
<dbReference type="InterPro" id="IPR029055">
    <property type="entry name" value="Ntn_hydrolases_N"/>
</dbReference>
<reference evidence="4 5" key="1">
    <citation type="submission" date="2019-07" db="EMBL/GenBank/DDBJ databases">
        <title>Lentzea xizangensis sp. nov., isolated from Qinghai-Tibetan Plateau Soils.</title>
        <authorList>
            <person name="Huang J."/>
        </authorList>
    </citation>
    <scope>NUCLEOTIDE SEQUENCE [LARGE SCALE GENOMIC DNA]</scope>
    <source>
        <strain evidence="4 5">FXJ1.1311</strain>
    </source>
</reference>
<dbReference type="UniPathway" id="UPA01014"/>
<accession>A0A563EW37</accession>
<dbReference type="PANTHER" id="PTHR43187">
    <property type="entry name" value="GLUTAMINE AMIDOTRANSFERASE DUG3-RELATED"/>
    <property type="match status" value="1"/>
</dbReference>
<evidence type="ECO:0000256" key="2">
    <source>
        <dbReference type="HAMAP-Rule" id="MF_02036"/>
    </source>
</evidence>
<dbReference type="SUPFAM" id="SSF56235">
    <property type="entry name" value="N-terminal nucleophile aminohydrolases (Ntn hydrolases)"/>
    <property type="match status" value="1"/>
</dbReference>
<name>A0A563EW37_9PSEU</name>
<evidence type="ECO:0000313" key="5">
    <source>
        <dbReference type="Proteomes" id="UP000316639"/>
    </source>
</evidence>
<evidence type="ECO:0000259" key="3">
    <source>
        <dbReference type="PROSITE" id="PS51278"/>
    </source>
</evidence>
<organism evidence="4 5">
    <name type="scientific">Lentzea tibetensis</name>
    <dbReference type="NCBI Taxonomy" id="2591470"/>
    <lineage>
        <taxon>Bacteria</taxon>
        <taxon>Bacillati</taxon>
        <taxon>Actinomycetota</taxon>
        <taxon>Actinomycetes</taxon>
        <taxon>Pseudonocardiales</taxon>
        <taxon>Pseudonocardiaceae</taxon>
        <taxon>Lentzea</taxon>
    </lineage>
</organism>
<dbReference type="PANTHER" id="PTHR43187:SF2">
    <property type="entry name" value="GAMMA-GLUTAMYL-HERCYNYLCYSTEINE SULFOXIDE HYDROLASE"/>
    <property type="match status" value="1"/>
</dbReference>
<comment type="caution">
    <text evidence="4">The sequence shown here is derived from an EMBL/GenBank/DDBJ whole genome shotgun (WGS) entry which is preliminary data.</text>
</comment>
<dbReference type="AlphaFoldDB" id="A0A563EW37"/>
<dbReference type="OrthoDB" id="9804310at2"/>
<gene>
    <name evidence="2 4" type="primary">egtC</name>
    <name evidence="4" type="ORF">FKR81_13655</name>
</gene>
<keyword evidence="1 2" id="KW-0315">Glutamine amidotransferase</keyword>
<evidence type="ECO:0000313" key="4">
    <source>
        <dbReference type="EMBL" id="TWP51889.1"/>
    </source>
</evidence>
<dbReference type="NCBIfam" id="TIGR03442">
    <property type="entry name" value="ergothioneine biosynthesis protein EgtC"/>
    <property type="match status" value="1"/>
</dbReference>
<dbReference type="InterPro" id="IPR032889">
    <property type="entry name" value="EgtC_Actinobacteria"/>
</dbReference>
<dbReference type="GO" id="GO:0052699">
    <property type="term" value="P:ergothioneine biosynthetic process"/>
    <property type="evidence" value="ECO:0007669"/>
    <property type="project" value="UniProtKB-UniRule"/>
</dbReference>
<comment type="catalytic activity">
    <reaction evidence="2">
        <text>gamma-L-glutamyl-hercynylcysteine S-oxide + H2O = S-(hercyn-2-yl)-L-cysteine S-oxide + L-glutamate</text>
        <dbReference type="Rhea" id="RHEA:42684"/>
        <dbReference type="ChEBI" id="CHEBI:15377"/>
        <dbReference type="ChEBI" id="CHEBI:29985"/>
        <dbReference type="ChEBI" id="CHEBI:82703"/>
        <dbReference type="ChEBI" id="CHEBI:82706"/>
        <dbReference type="EC" id="3.5.1.118"/>
    </reaction>
</comment>
<evidence type="ECO:0000256" key="1">
    <source>
        <dbReference type="ARBA" id="ARBA00022962"/>
    </source>
</evidence>
<dbReference type="HAMAP" id="MF_02036">
    <property type="entry name" value="EgtC"/>
    <property type="match status" value="1"/>
</dbReference>
<keyword evidence="2" id="KW-0378">Hydrolase</keyword>
<dbReference type="InterPro" id="IPR052373">
    <property type="entry name" value="Gamma-glu_amide_hydrolase"/>
</dbReference>
<proteinExistence type="inferred from homology"/>
<protein>
    <recommendedName>
        <fullName evidence="2">Gamma-glutamyl-hercynylcysteine sulfoxide hydrolase</fullName>
        <ecNumber evidence="2">3.5.1.118</ecNumber>
    </recommendedName>
    <alternativeName>
        <fullName evidence="2">Gamma-glutamyl hercynylcysteine S-oxide hydrolase</fullName>
    </alternativeName>
</protein>